<dbReference type="InterPro" id="IPR036691">
    <property type="entry name" value="Endo/exonu/phosph_ase_sf"/>
</dbReference>
<comment type="caution">
    <text evidence="2">The sequence shown here is derived from an EMBL/GenBank/DDBJ whole genome shotgun (WGS) entry which is preliminary data.</text>
</comment>
<evidence type="ECO:0000259" key="1">
    <source>
        <dbReference type="Pfam" id="PF14529"/>
    </source>
</evidence>
<dbReference type="InterPro" id="IPR005135">
    <property type="entry name" value="Endo/exonuclease/phosphatase"/>
</dbReference>
<sequence>MTGDFNFPFVEWKCNASGNFNGCTYEYNANVHATLDEKRQFERFTNLVNQHSLIQAISGSTREEKGKRSTLDLIYTNEIDLITEIGIYASCMSDHHTIEITTNYNPKIVRNPNKDARDNDIRLRDLHFYSKDRKLEGN</sequence>
<evidence type="ECO:0000313" key="3">
    <source>
        <dbReference type="Proteomes" id="UP001497623"/>
    </source>
</evidence>
<gene>
    <name evidence="2" type="ORF">MNOR_LOCUS37961</name>
</gene>
<name>A0AAV2SM18_MEGNR</name>
<proteinExistence type="predicted"/>
<dbReference type="AlphaFoldDB" id="A0AAV2SM18"/>
<evidence type="ECO:0000313" key="2">
    <source>
        <dbReference type="EMBL" id="CAL4205900.1"/>
    </source>
</evidence>
<dbReference type="Proteomes" id="UP001497623">
    <property type="component" value="Unassembled WGS sequence"/>
</dbReference>
<accession>A0AAV2SM18</accession>
<dbReference type="Pfam" id="PF14529">
    <property type="entry name" value="Exo_endo_phos_2"/>
    <property type="match status" value="1"/>
</dbReference>
<dbReference type="GO" id="GO:0003824">
    <property type="term" value="F:catalytic activity"/>
    <property type="evidence" value="ECO:0007669"/>
    <property type="project" value="InterPro"/>
</dbReference>
<organism evidence="2 3">
    <name type="scientific">Meganyctiphanes norvegica</name>
    <name type="common">Northern krill</name>
    <name type="synonym">Thysanopoda norvegica</name>
    <dbReference type="NCBI Taxonomy" id="48144"/>
    <lineage>
        <taxon>Eukaryota</taxon>
        <taxon>Metazoa</taxon>
        <taxon>Ecdysozoa</taxon>
        <taxon>Arthropoda</taxon>
        <taxon>Crustacea</taxon>
        <taxon>Multicrustacea</taxon>
        <taxon>Malacostraca</taxon>
        <taxon>Eumalacostraca</taxon>
        <taxon>Eucarida</taxon>
        <taxon>Euphausiacea</taxon>
        <taxon>Euphausiidae</taxon>
        <taxon>Meganyctiphanes</taxon>
    </lineage>
</organism>
<dbReference type="EMBL" id="CAXKWB010081388">
    <property type="protein sequence ID" value="CAL4205900.1"/>
    <property type="molecule type" value="Genomic_DNA"/>
</dbReference>
<protein>
    <recommendedName>
        <fullName evidence="1">Endonuclease/exonuclease/phosphatase domain-containing protein</fullName>
    </recommendedName>
</protein>
<keyword evidence="3" id="KW-1185">Reference proteome</keyword>
<reference evidence="2 3" key="1">
    <citation type="submission" date="2024-05" db="EMBL/GenBank/DDBJ databases">
        <authorList>
            <person name="Wallberg A."/>
        </authorList>
    </citation>
    <scope>NUCLEOTIDE SEQUENCE [LARGE SCALE GENOMIC DNA]</scope>
</reference>
<dbReference type="Gene3D" id="3.60.10.10">
    <property type="entry name" value="Endonuclease/exonuclease/phosphatase"/>
    <property type="match status" value="1"/>
</dbReference>
<feature type="domain" description="Endonuclease/exonuclease/phosphatase" evidence="1">
    <location>
        <begin position="2"/>
        <end position="98"/>
    </location>
</feature>